<dbReference type="AlphaFoldDB" id="A0A067WHZ8"/>
<dbReference type="RefSeq" id="WP_034458991.1">
    <property type="nucleotide sequence ID" value="NZ_CADEAH010000003.1"/>
</dbReference>
<dbReference type="EMBL" id="AHPL01000007">
    <property type="protein sequence ID" value="KEC55522.1"/>
    <property type="molecule type" value="Genomic_DNA"/>
</dbReference>
<keyword evidence="3" id="KW-1185">Reference proteome</keyword>
<gene>
    <name evidence="2" type="ORF">O9A_00802</name>
</gene>
<feature type="domain" description="CinA C-terminal" evidence="1">
    <location>
        <begin position="7"/>
        <end position="160"/>
    </location>
</feature>
<evidence type="ECO:0000259" key="1">
    <source>
        <dbReference type="Pfam" id="PF02464"/>
    </source>
</evidence>
<name>A0A067WHZ8_9HYPH</name>
<proteinExistence type="predicted"/>
<dbReference type="SUPFAM" id="SSF142433">
    <property type="entry name" value="CinA-like"/>
    <property type="match status" value="1"/>
</dbReference>
<dbReference type="PATRIC" id="fig|1134510.3.peg.923"/>
<accession>A0A067WHZ8</accession>
<evidence type="ECO:0000313" key="3">
    <source>
        <dbReference type="Proteomes" id="UP000027015"/>
    </source>
</evidence>
<sequence length="162" mass="17362">MTCFCEKQAHKVLTACRQKGLLLTTVESCTGGLIAANLTNIAGSSDVFDCGFVVYSNEAKTRLVGVRAELIKTYGAVSKEVVLAMAEGGLKYSQAEIAVSVTGIAGPGGACFDKPLGLVHFAVIYKNHKTLHTEMRFGNLDRKAIRHATVENALKMILESLQ</sequence>
<dbReference type="Proteomes" id="UP000027015">
    <property type="component" value="Unassembled WGS sequence"/>
</dbReference>
<reference evidence="2 3" key="1">
    <citation type="submission" date="2012-04" db="EMBL/GenBank/DDBJ databases">
        <title>The Genome Sequence of Bartonella koehlerae C-29.</title>
        <authorList>
            <consortium name="The Broad Institute Genome Sequencing Platform"/>
            <consortium name="The Broad Institute Genome Sequencing Center for Infectious Disease"/>
            <person name="Feldgarden M."/>
            <person name="Kirby J."/>
            <person name="Kosoy M."/>
            <person name="Birtles R."/>
            <person name="Probert W.S."/>
            <person name="Chiaraviglio L."/>
            <person name="Walker B."/>
            <person name="Young S.K."/>
            <person name="Zeng Q."/>
            <person name="Gargeya S."/>
            <person name="Fitzgerald M."/>
            <person name="Haas B."/>
            <person name="Abouelleil A."/>
            <person name="Alvarado L."/>
            <person name="Arachchi H.M."/>
            <person name="Berlin A.M."/>
            <person name="Chapman S.B."/>
            <person name="Goldberg J."/>
            <person name="Griggs A."/>
            <person name="Gujja S."/>
            <person name="Hansen M."/>
            <person name="Howarth C."/>
            <person name="Imamovic A."/>
            <person name="Larimer J."/>
            <person name="McCowen C."/>
            <person name="Montmayeur A."/>
            <person name="Murphy C."/>
            <person name="Neiman D."/>
            <person name="Pearson M."/>
            <person name="Priest M."/>
            <person name="Roberts A."/>
            <person name="Saif S."/>
            <person name="Shea T."/>
            <person name="Sisk P."/>
            <person name="Sykes S."/>
            <person name="Wortman J."/>
            <person name="Nusbaum C."/>
            <person name="Birren B."/>
        </authorList>
    </citation>
    <scope>NUCLEOTIDE SEQUENCE [LARGE SCALE GENOMIC DNA]</scope>
    <source>
        <strain evidence="2 3">C-29</strain>
    </source>
</reference>
<dbReference type="NCBIfam" id="TIGR00199">
    <property type="entry name" value="PncC_domain"/>
    <property type="match status" value="1"/>
</dbReference>
<dbReference type="InterPro" id="IPR036653">
    <property type="entry name" value="CinA-like_C"/>
</dbReference>
<dbReference type="HOGENOM" id="CLU_030805_1_1_5"/>
<dbReference type="Pfam" id="PF02464">
    <property type="entry name" value="CinA"/>
    <property type="match status" value="1"/>
</dbReference>
<dbReference type="InterPro" id="IPR008136">
    <property type="entry name" value="CinA_C"/>
</dbReference>
<protein>
    <submittedName>
        <fullName evidence="2">Competence/damage-inducible protein CinA domain protein</fullName>
    </submittedName>
</protein>
<dbReference type="eggNOG" id="COG1546">
    <property type="taxonomic scope" value="Bacteria"/>
</dbReference>
<dbReference type="Gene3D" id="3.90.950.20">
    <property type="entry name" value="CinA-like"/>
    <property type="match status" value="1"/>
</dbReference>
<comment type="caution">
    <text evidence="2">The sequence shown here is derived from an EMBL/GenBank/DDBJ whole genome shotgun (WGS) entry which is preliminary data.</text>
</comment>
<dbReference type="OrthoDB" id="9801454at2"/>
<organism evidence="2 3">
    <name type="scientific">Bartonella koehlerae C-29</name>
    <dbReference type="NCBI Taxonomy" id="1134510"/>
    <lineage>
        <taxon>Bacteria</taxon>
        <taxon>Pseudomonadati</taxon>
        <taxon>Pseudomonadota</taxon>
        <taxon>Alphaproteobacteria</taxon>
        <taxon>Hyphomicrobiales</taxon>
        <taxon>Bartonellaceae</taxon>
        <taxon>Bartonella</taxon>
    </lineage>
</organism>
<dbReference type="STRING" id="1134510.O9A_00802"/>
<evidence type="ECO:0000313" key="2">
    <source>
        <dbReference type="EMBL" id="KEC55522.1"/>
    </source>
</evidence>